<feature type="DNA-binding region" description="HMG box" evidence="2">
    <location>
        <begin position="56"/>
        <end position="168"/>
    </location>
</feature>
<dbReference type="PROSITE" id="PS50118">
    <property type="entry name" value="HMG_BOX_2"/>
    <property type="match status" value="1"/>
</dbReference>
<evidence type="ECO:0000256" key="4">
    <source>
        <dbReference type="SAM" id="Phobius"/>
    </source>
</evidence>
<dbReference type="WBParaSite" id="Hba_11463">
    <property type="protein sequence ID" value="Hba_11463"/>
    <property type="gene ID" value="Hba_11463"/>
</dbReference>
<keyword evidence="4" id="KW-1133">Transmembrane helix</keyword>
<feature type="domain" description="HMG box" evidence="5">
    <location>
        <begin position="56"/>
        <end position="168"/>
    </location>
</feature>
<dbReference type="GO" id="GO:0006357">
    <property type="term" value="P:regulation of transcription by RNA polymerase II"/>
    <property type="evidence" value="ECO:0007669"/>
    <property type="project" value="TreeGrafter"/>
</dbReference>
<accession>A0A1I7X1Z7</accession>
<dbReference type="Gene3D" id="1.10.30.10">
    <property type="entry name" value="High mobility group box domain"/>
    <property type="match status" value="2"/>
</dbReference>
<dbReference type="InterPro" id="IPR009071">
    <property type="entry name" value="HMG_box_dom"/>
</dbReference>
<dbReference type="InterPro" id="IPR050342">
    <property type="entry name" value="HMGB"/>
</dbReference>
<dbReference type="SUPFAM" id="SSF47095">
    <property type="entry name" value="HMG-box"/>
    <property type="match status" value="2"/>
</dbReference>
<keyword evidence="6" id="KW-1185">Reference proteome</keyword>
<keyword evidence="4" id="KW-0812">Transmembrane</keyword>
<dbReference type="InterPro" id="IPR036910">
    <property type="entry name" value="HMG_box_dom_sf"/>
</dbReference>
<evidence type="ECO:0000256" key="3">
    <source>
        <dbReference type="SAM" id="MobiDB-lite"/>
    </source>
</evidence>
<keyword evidence="2" id="KW-0539">Nucleus</keyword>
<feature type="compositionally biased region" description="Low complexity" evidence="3">
    <location>
        <begin position="168"/>
        <end position="178"/>
    </location>
</feature>
<feature type="region of interest" description="Disordered" evidence="3">
    <location>
        <begin position="16"/>
        <end position="58"/>
    </location>
</feature>
<evidence type="ECO:0000313" key="6">
    <source>
        <dbReference type="Proteomes" id="UP000095283"/>
    </source>
</evidence>
<evidence type="ECO:0000259" key="5">
    <source>
        <dbReference type="PROSITE" id="PS50118"/>
    </source>
</evidence>
<feature type="compositionally biased region" description="Basic residues" evidence="3">
    <location>
        <begin position="37"/>
        <end position="48"/>
    </location>
</feature>
<feature type="region of interest" description="Disordered" evidence="3">
    <location>
        <begin position="166"/>
        <end position="186"/>
    </location>
</feature>
<dbReference type="PANTHER" id="PTHR48112:SF22">
    <property type="entry name" value="MITOCHONDRIAL TRANSCRIPTION FACTOR A, ISOFORM B"/>
    <property type="match status" value="1"/>
</dbReference>
<organism evidence="6 7">
    <name type="scientific">Heterorhabditis bacteriophora</name>
    <name type="common">Entomopathogenic nematode worm</name>
    <dbReference type="NCBI Taxonomy" id="37862"/>
    <lineage>
        <taxon>Eukaryota</taxon>
        <taxon>Metazoa</taxon>
        <taxon>Ecdysozoa</taxon>
        <taxon>Nematoda</taxon>
        <taxon>Chromadorea</taxon>
        <taxon>Rhabditida</taxon>
        <taxon>Rhabditina</taxon>
        <taxon>Rhabditomorpha</taxon>
        <taxon>Strongyloidea</taxon>
        <taxon>Heterorhabditidae</taxon>
        <taxon>Heterorhabditis</taxon>
    </lineage>
</organism>
<dbReference type="GO" id="GO:0005634">
    <property type="term" value="C:nucleus"/>
    <property type="evidence" value="ECO:0007669"/>
    <property type="project" value="UniProtKB-UniRule"/>
</dbReference>
<keyword evidence="1 2" id="KW-0238">DNA-binding</keyword>
<reference evidence="7" key="1">
    <citation type="submission" date="2016-11" db="UniProtKB">
        <authorList>
            <consortium name="WormBaseParasite"/>
        </authorList>
    </citation>
    <scope>IDENTIFICATION</scope>
</reference>
<feature type="transmembrane region" description="Helical" evidence="4">
    <location>
        <begin position="113"/>
        <end position="133"/>
    </location>
</feature>
<dbReference type="Proteomes" id="UP000095283">
    <property type="component" value="Unplaced"/>
</dbReference>
<protein>
    <submittedName>
        <fullName evidence="7">HMG box domain-containing protein</fullName>
    </submittedName>
</protein>
<dbReference type="GO" id="GO:0003677">
    <property type="term" value="F:DNA binding"/>
    <property type="evidence" value="ECO:0007669"/>
    <property type="project" value="UniProtKB-UniRule"/>
</dbReference>
<evidence type="ECO:0000256" key="1">
    <source>
        <dbReference type="ARBA" id="ARBA00023125"/>
    </source>
</evidence>
<dbReference type="SMART" id="SM00398">
    <property type="entry name" value="HMG"/>
    <property type="match status" value="1"/>
</dbReference>
<keyword evidence="4" id="KW-0472">Membrane</keyword>
<sequence>MVQVFSLNKGIQLTRLTPEPSTMARPSKKAAAASSPKKAKSPKKKAERKKKDPNAPKRAQSAYMLWLNENRSKLAKPGMSVVDVSRVSIIHYLNLVHFLVKSAYFLARPMLTYFLQMFMYFVNLVFTMTLYILQAAGVEWATVKDKSKWEKQAAEEKKRYEKEMAAYKAGGTSSSTTKKATKGKAK</sequence>
<name>A0A1I7X1Z7_HETBA</name>
<proteinExistence type="predicted"/>
<evidence type="ECO:0000256" key="2">
    <source>
        <dbReference type="PROSITE-ProRule" id="PRU00267"/>
    </source>
</evidence>
<evidence type="ECO:0000313" key="7">
    <source>
        <dbReference type="WBParaSite" id="Hba_11463"/>
    </source>
</evidence>
<dbReference type="PANTHER" id="PTHR48112">
    <property type="entry name" value="HIGH MOBILITY GROUP PROTEIN DSP1"/>
    <property type="match status" value="1"/>
</dbReference>
<dbReference type="AlphaFoldDB" id="A0A1I7X1Z7"/>